<evidence type="ECO:0000259" key="2">
    <source>
        <dbReference type="Pfam" id="PF01965"/>
    </source>
</evidence>
<evidence type="ECO:0000313" key="3">
    <source>
        <dbReference type="EMBL" id="BEH01646.1"/>
    </source>
</evidence>
<feature type="domain" description="DJ-1/PfpI" evidence="2">
    <location>
        <begin position="8"/>
        <end position="181"/>
    </location>
</feature>
<dbReference type="KEGG" id="broo:brsh051_09270"/>
<accession>A0AAN0MG91</accession>
<comment type="similarity">
    <text evidence="1">Belongs to the peptidase C56 family.</text>
</comment>
<sequence length="188" mass="19766">MATTLEGKKVLILSTNYGTETSELLNPLEYLREHGAQVTVAAPQISPIQTLEGDKEPGATLGPDITLADANPADYEAVVVPGGTLNADALRVDADAQRIVQGFANNGKVVASICHGPWLLINAGIAGGKTLTSYPTISTDLVNAGATWVNQEVKLCRANGYRLITSRSPQDLAAFDRAIADELTHADA</sequence>
<name>A0AAN0MG91_9ACTN</name>
<dbReference type="EMBL" id="AP028056">
    <property type="protein sequence ID" value="BEH01646.1"/>
    <property type="molecule type" value="Genomic_DNA"/>
</dbReference>
<dbReference type="AlphaFoldDB" id="A0AAN0MG91"/>
<protein>
    <submittedName>
        <fullName evidence="3">Type 1 glutamine amidotransferase domain-containing protein</fullName>
    </submittedName>
</protein>
<dbReference type="Pfam" id="PF01965">
    <property type="entry name" value="DJ-1_PfpI"/>
    <property type="match status" value="1"/>
</dbReference>
<dbReference type="Gene3D" id="3.40.50.880">
    <property type="match status" value="1"/>
</dbReference>
<dbReference type="PANTHER" id="PTHR42733">
    <property type="entry name" value="DJ-1 PROTEIN"/>
    <property type="match status" value="1"/>
</dbReference>
<proteinExistence type="inferred from homology"/>
<dbReference type="InterPro" id="IPR002818">
    <property type="entry name" value="DJ-1/PfpI"/>
</dbReference>
<gene>
    <name evidence="3" type="ORF">brsh051_09270</name>
</gene>
<dbReference type="PANTHER" id="PTHR42733:SF12">
    <property type="entry name" value="PROTEINASE"/>
    <property type="match status" value="1"/>
</dbReference>
<evidence type="ECO:0000256" key="1">
    <source>
        <dbReference type="ARBA" id="ARBA00008542"/>
    </source>
</evidence>
<dbReference type="PROSITE" id="PS51276">
    <property type="entry name" value="PEPTIDASE_C56_PFPI"/>
    <property type="match status" value="1"/>
</dbReference>
<dbReference type="InterPro" id="IPR006286">
    <property type="entry name" value="C56_PfpI-like"/>
</dbReference>
<organism evidence="3 4">
    <name type="scientific">Brooklawnia propionicigenes</name>
    <dbReference type="NCBI Taxonomy" id="3041175"/>
    <lineage>
        <taxon>Bacteria</taxon>
        <taxon>Bacillati</taxon>
        <taxon>Actinomycetota</taxon>
        <taxon>Actinomycetes</taxon>
        <taxon>Propionibacteriales</taxon>
        <taxon>Propionibacteriaceae</taxon>
        <taxon>Brooklawnia</taxon>
    </lineage>
</organism>
<evidence type="ECO:0000313" key="4">
    <source>
        <dbReference type="Proteomes" id="UP001431656"/>
    </source>
</evidence>
<dbReference type="SUPFAM" id="SSF52317">
    <property type="entry name" value="Class I glutamine amidotransferase-like"/>
    <property type="match status" value="1"/>
</dbReference>
<keyword evidence="4" id="KW-1185">Reference proteome</keyword>
<dbReference type="RefSeq" id="WP_286267988.1">
    <property type="nucleotide sequence ID" value="NZ_AP028056.1"/>
</dbReference>
<dbReference type="Proteomes" id="UP001431656">
    <property type="component" value="Chromosome"/>
</dbReference>
<keyword evidence="3" id="KW-0315">Glutamine amidotransferase</keyword>
<dbReference type="CDD" id="cd03134">
    <property type="entry name" value="GATase1_PfpI_like"/>
    <property type="match status" value="1"/>
</dbReference>
<dbReference type="NCBIfam" id="TIGR01382">
    <property type="entry name" value="PfpI"/>
    <property type="match status" value="1"/>
</dbReference>
<reference evidence="3" key="1">
    <citation type="journal article" date="2024" name="Int. J. Syst. Evol. Microbiol.">
        <title>Brooklawnia propionicigenes sp. nov., a facultatively anaerobic, propionate-producing bacterium isolated from a methanogenic reactor treating waste from cattle farms.</title>
        <authorList>
            <person name="Akita Y."/>
            <person name="Ueki A."/>
            <person name="Tonouchi A."/>
            <person name="Sugawara Y."/>
            <person name="Honma S."/>
            <person name="Kaku N."/>
            <person name="Ueki K."/>
        </authorList>
    </citation>
    <scope>NUCLEOTIDE SEQUENCE</scope>
    <source>
        <strain evidence="3">SH051</strain>
    </source>
</reference>
<dbReference type="InterPro" id="IPR029062">
    <property type="entry name" value="Class_I_gatase-like"/>
</dbReference>